<feature type="transmembrane region" description="Helical" evidence="1">
    <location>
        <begin position="36"/>
        <end position="56"/>
    </location>
</feature>
<keyword evidence="1" id="KW-0472">Membrane</keyword>
<dbReference type="RefSeq" id="WP_094788405.1">
    <property type="nucleotide sequence ID" value="NZ_NDXW01000001.1"/>
</dbReference>
<proteinExistence type="predicted"/>
<comment type="caution">
    <text evidence="2">The sequence shown here is derived from an EMBL/GenBank/DDBJ whole genome shotgun (WGS) entry which is preliminary data.</text>
</comment>
<organism evidence="2 3">
    <name type="scientific">Zooshikella ganghwensis</name>
    <dbReference type="NCBI Taxonomy" id="202772"/>
    <lineage>
        <taxon>Bacteria</taxon>
        <taxon>Pseudomonadati</taxon>
        <taxon>Pseudomonadota</taxon>
        <taxon>Gammaproteobacteria</taxon>
        <taxon>Oceanospirillales</taxon>
        <taxon>Zooshikellaceae</taxon>
        <taxon>Zooshikella</taxon>
    </lineage>
</organism>
<protein>
    <recommendedName>
        <fullName evidence="4">Polysaccharide chain length determinant N-terminal domain-containing protein</fullName>
    </recommendedName>
</protein>
<name>A0A4P9VPM2_9GAMM</name>
<evidence type="ECO:0008006" key="4">
    <source>
        <dbReference type="Google" id="ProtNLM"/>
    </source>
</evidence>
<dbReference type="EMBL" id="NDXW01000001">
    <property type="protein sequence ID" value="RDH45448.1"/>
    <property type="molecule type" value="Genomic_DNA"/>
</dbReference>
<dbReference type="AlphaFoldDB" id="A0A4P9VPM2"/>
<evidence type="ECO:0000313" key="2">
    <source>
        <dbReference type="EMBL" id="RDH45448.1"/>
    </source>
</evidence>
<evidence type="ECO:0000256" key="1">
    <source>
        <dbReference type="SAM" id="Phobius"/>
    </source>
</evidence>
<keyword evidence="3" id="KW-1185">Reference proteome</keyword>
<accession>A0A4P9VPM2</accession>
<evidence type="ECO:0000313" key="3">
    <source>
        <dbReference type="Proteomes" id="UP000257039"/>
    </source>
</evidence>
<keyword evidence="1" id="KW-0812">Transmembrane</keyword>
<keyword evidence="1" id="KW-1133">Transmembrane helix</keyword>
<feature type="transmembrane region" description="Helical" evidence="1">
    <location>
        <begin position="225"/>
        <end position="246"/>
    </location>
</feature>
<dbReference type="Proteomes" id="UP000257039">
    <property type="component" value="Unassembled WGS sequence"/>
</dbReference>
<reference evidence="2 3" key="1">
    <citation type="submission" date="2017-04" db="EMBL/GenBank/DDBJ databases">
        <title>Draft genome sequence of Zooshikella ganghwensis VG4 isolated from Red Sea sediments.</title>
        <authorList>
            <person name="Rehman Z."/>
            <person name="Alam I."/>
            <person name="Kamau A."/>
            <person name="Bajic V."/>
            <person name="Leiknes T."/>
        </authorList>
    </citation>
    <scope>NUCLEOTIDE SEQUENCE [LARGE SCALE GENOMIC DNA]</scope>
    <source>
        <strain evidence="2 3">VG4</strain>
    </source>
</reference>
<sequence length="260" mass="29063">MDNQVPIKNSHALQPLASVDDEISLVDIIKVLVNHWRWLCGITATIIVVTVAVALIKPDAYTFVSIYQLAKRSWSDYIEPPQAVVQKASRVYYPQVSREFTQRYQLQDLPFKVSFQALKDTGLIMISSDARLAGKDKVSEFHKIIVEKIHAAQTEIVEQASRSIKQQLLFTKKTLEQVDGHAPPAKTMELLMKVTTLENQLSELQGGVIIETATQSLQPKGISKMLLITIGCLLAIMFGMFGAFIVELVNRVRLNLSLAT</sequence>
<gene>
    <name evidence="2" type="ORF">B9G39_19445</name>
</gene>